<dbReference type="PANTHER" id="PTHR28015:SF1">
    <property type="entry name" value="ATP SYNTHASE ASSEMBLY FACTOR FMC1, MITOCHONDRIAL"/>
    <property type="match status" value="1"/>
</dbReference>
<dbReference type="Proteomes" id="UP001377567">
    <property type="component" value="Unassembled WGS sequence"/>
</dbReference>
<sequence length="140" mass="15809">MYKGLLRSLVRSSRASRIVQRAADNKRETALLSYRRLQQLRAGTATAATDAQLTALQNADPARDRTLLFLPDTAPLRQLQRDASPADSRTREAWGDAARFLDNQREYGELMRLYDLSGAYTQQERVQATAHRVGLHVPQN</sequence>
<evidence type="ECO:0000313" key="2">
    <source>
        <dbReference type="Proteomes" id="UP001377567"/>
    </source>
</evidence>
<accession>A0AAV5S298</accession>
<dbReference type="GO" id="GO:0005759">
    <property type="term" value="C:mitochondrial matrix"/>
    <property type="evidence" value="ECO:0007669"/>
    <property type="project" value="TreeGrafter"/>
</dbReference>
<protein>
    <submittedName>
        <fullName evidence="1">Fmc1 protein</fullName>
    </submittedName>
</protein>
<name>A0AAV5S298_MAUHU</name>
<comment type="caution">
    <text evidence="1">The sequence shown here is derived from an EMBL/GenBank/DDBJ whole genome shotgun (WGS) entry which is preliminary data.</text>
</comment>
<dbReference type="GO" id="GO:0033615">
    <property type="term" value="P:mitochondrial proton-transporting ATP synthase complex assembly"/>
    <property type="evidence" value="ECO:0007669"/>
    <property type="project" value="InterPro"/>
</dbReference>
<dbReference type="PANTHER" id="PTHR28015">
    <property type="entry name" value="ATP SYNTHASE ASSEMBLY FACTOR FMC1, MITOCHONDRIAL"/>
    <property type="match status" value="1"/>
</dbReference>
<reference evidence="1 2" key="1">
    <citation type="journal article" date="2023" name="Elife">
        <title>Identification of key yeast species and microbe-microbe interactions impacting larval growth of Drosophila in the wild.</title>
        <authorList>
            <person name="Mure A."/>
            <person name="Sugiura Y."/>
            <person name="Maeda R."/>
            <person name="Honda K."/>
            <person name="Sakurai N."/>
            <person name="Takahashi Y."/>
            <person name="Watada M."/>
            <person name="Katoh T."/>
            <person name="Gotoh A."/>
            <person name="Gotoh Y."/>
            <person name="Taniguchi I."/>
            <person name="Nakamura K."/>
            <person name="Hayashi T."/>
            <person name="Katayama T."/>
            <person name="Uemura T."/>
            <person name="Hattori Y."/>
        </authorList>
    </citation>
    <scope>NUCLEOTIDE SEQUENCE [LARGE SCALE GENOMIC DNA]</scope>
    <source>
        <strain evidence="1 2">KH-74</strain>
    </source>
</reference>
<dbReference type="AlphaFoldDB" id="A0AAV5S298"/>
<evidence type="ECO:0000313" key="1">
    <source>
        <dbReference type="EMBL" id="GMM56749.1"/>
    </source>
</evidence>
<dbReference type="EMBL" id="BTGD01000010">
    <property type="protein sequence ID" value="GMM56749.1"/>
    <property type="molecule type" value="Genomic_DNA"/>
</dbReference>
<dbReference type="InterPro" id="IPR039196">
    <property type="entry name" value="Fmc1"/>
</dbReference>
<keyword evidence="2" id="KW-1185">Reference proteome</keyword>
<proteinExistence type="predicted"/>
<gene>
    <name evidence="1" type="ORF">DAKH74_033650</name>
</gene>
<organism evidence="1 2">
    <name type="scientific">Maudiozyma humilis</name>
    <name type="common">Sour dough yeast</name>
    <name type="synonym">Kazachstania humilis</name>
    <dbReference type="NCBI Taxonomy" id="51915"/>
    <lineage>
        <taxon>Eukaryota</taxon>
        <taxon>Fungi</taxon>
        <taxon>Dikarya</taxon>
        <taxon>Ascomycota</taxon>
        <taxon>Saccharomycotina</taxon>
        <taxon>Saccharomycetes</taxon>
        <taxon>Saccharomycetales</taxon>
        <taxon>Saccharomycetaceae</taxon>
        <taxon>Maudiozyma</taxon>
    </lineage>
</organism>
<dbReference type="Pfam" id="PF13233">
    <property type="entry name" value="Complex1_LYR_2"/>
    <property type="match status" value="1"/>
</dbReference>